<dbReference type="GO" id="GO:0016788">
    <property type="term" value="F:hydrolase activity, acting on ester bonds"/>
    <property type="evidence" value="ECO:0007669"/>
    <property type="project" value="UniProtKB-ARBA"/>
</dbReference>
<evidence type="ECO:0000256" key="1">
    <source>
        <dbReference type="ARBA" id="ARBA00004651"/>
    </source>
</evidence>
<dbReference type="GO" id="GO:0009103">
    <property type="term" value="P:lipopolysaccharide biosynthetic process"/>
    <property type="evidence" value="ECO:0007669"/>
    <property type="project" value="TreeGrafter"/>
</dbReference>
<dbReference type="EMBL" id="HG938355">
    <property type="protein sequence ID" value="CDN52552.1"/>
    <property type="molecule type" value="Genomic_DNA"/>
</dbReference>
<evidence type="ECO:0000256" key="3">
    <source>
        <dbReference type="ARBA" id="ARBA00022679"/>
    </source>
</evidence>
<dbReference type="InterPro" id="IPR043968">
    <property type="entry name" value="SGNH"/>
</dbReference>
<feature type="transmembrane region" description="Helical" evidence="8">
    <location>
        <begin position="245"/>
        <end position="264"/>
    </location>
</feature>
<dbReference type="RefSeq" id="WP_051899636.1">
    <property type="nucleotide sequence ID" value="NZ_HG938355.1"/>
</dbReference>
<evidence type="ECO:0000259" key="10">
    <source>
        <dbReference type="Pfam" id="PF19040"/>
    </source>
</evidence>
<organism evidence="11 12">
    <name type="scientific">Neorhizobium galegae bv. officinalis bv. officinalis str. HAMBI 1141</name>
    <dbReference type="NCBI Taxonomy" id="1028801"/>
    <lineage>
        <taxon>Bacteria</taxon>
        <taxon>Pseudomonadati</taxon>
        <taxon>Pseudomonadota</taxon>
        <taxon>Alphaproteobacteria</taxon>
        <taxon>Hyphomicrobiales</taxon>
        <taxon>Rhizobiaceae</taxon>
        <taxon>Rhizobium/Agrobacterium group</taxon>
        <taxon>Neorhizobium</taxon>
    </lineage>
</organism>
<dbReference type="InterPro" id="IPR002656">
    <property type="entry name" value="Acyl_transf_3_dom"/>
</dbReference>
<keyword evidence="5 8" id="KW-1133">Transmembrane helix</keyword>
<dbReference type="Pfam" id="PF01757">
    <property type="entry name" value="Acyl_transf_3"/>
    <property type="match status" value="1"/>
</dbReference>
<sequence>MRYRPEIDGLRAIAVVPVILFHAGLSWFSGGFVGVDVFFVISGYLITGIIMKEVLSGDFSFLRFYERRFRRIAPAFIVVLLFCMILTWVFLLPAELVSFYWSLIYSCVFSANIFFRGEAGYFETASELKPLLHVWSLSVEEQFYLVFPIALVLLSKFGRHKVLVFLAVGICVSLYYAETRNTTRAEAAFFIIKYRAWELGLGAFTAVMFAEGPRPGKDLAKEVFCWAGLSLIVFSIFHFDHSTPFPGLWALIPTLGSVLILVFADEATYFGRLLRSRFLVVLGTSSYGAYLWHNPIFVFTRYFYANEPSLAVLLLMAGVSLVLGFLSAKFIEKPFRDGRRIPLATLAWSTGVPLLIFVGVSFLGVWKSGFYERYSLEQIALLRSGETPLRENLRSYDLGHCFIDYEQTVDALLTNQCVSDTPKRRVIVFGDSKAAHWMAGVKRAFVSDDFFVQQWTGTSCRAVDYPKNSARCKDFYRVFIEKIAPQIRPSDIIIVSSRWIGVLTDSGTSSFALSVRALFDVLKATNAEIVVIGDTPEFPLPPQSLMVRQRIRNVGEVYLKAEEVASANTILADEAKNYGYTFRDPTTYLCKRDDERHCMVARNGEFYYFDAGHLSPLGSTTLFEDFALSKQPQKP</sequence>
<feature type="transmembrane region" description="Helical" evidence="8">
    <location>
        <begin position="343"/>
        <end position="366"/>
    </location>
</feature>
<evidence type="ECO:0000256" key="8">
    <source>
        <dbReference type="SAM" id="Phobius"/>
    </source>
</evidence>
<accession>A0A068T268</accession>
<feature type="transmembrane region" description="Helical" evidence="8">
    <location>
        <begin position="276"/>
        <end position="292"/>
    </location>
</feature>
<keyword evidence="7 11" id="KW-0012">Acyltransferase</keyword>
<dbReference type="Gene3D" id="3.40.50.1110">
    <property type="entry name" value="SGNH hydrolase"/>
    <property type="match status" value="1"/>
</dbReference>
<dbReference type="InterPro" id="IPR050879">
    <property type="entry name" value="Acyltransferase_3"/>
</dbReference>
<dbReference type="GO" id="GO:0005886">
    <property type="term" value="C:plasma membrane"/>
    <property type="evidence" value="ECO:0007669"/>
    <property type="project" value="UniProtKB-SubCell"/>
</dbReference>
<dbReference type="eggNOG" id="COG1835">
    <property type="taxonomic scope" value="Bacteria"/>
</dbReference>
<name>A0A068T268_NEOGA</name>
<evidence type="ECO:0000259" key="9">
    <source>
        <dbReference type="Pfam" id="PF01757"/>
    </source>
</evidence>
<dbReference type="Proteomes" id="UP000028186">
    <property type="component" value="Chromosome I"/>
</dbReference>
<dbReference type="HOGENOM" id="CLU_005679_10_4_5"/>
<feature type="transmembrane region" description="Helical" evidence="8">
    <location>
        <begin position="312"/>
        <end position="331"/>
    </location>
</feature>
<dbReference type="CDD" id="cd00229">
    <property type="entry name" value="SGNH_hydrolase"/>
    <property type="match status" value="1"/>
</dbReference>
<dbReference type="KEGG" id="ngl:RG1141_CH01870"/>
<evidence type="ECO:0000256" key="7">
    <source>
        <dbReference type="ARBA" id="ARBA00023315"/>
    </source>
</evidence>
<feature type="transmembrane region" description="Helical" evidence="8">
    <location>
        <begin position="72"/>
        <end position="91"/>
    </location>
</feature>
<reference evidence="12" key="1">
    <citation type="journal article" date="2014" name="BMC Genomics">
        <title>Genome sequencing of two Neorhizobium galegae strains reveals a noeT gene responsible for the unusual acetylation of the nodulation factors.</title>
        <authorList>
            <person name="Osterman J."/>
            <person name="Marsh J."/>
            <person name="Laine P.K."/>
            <person name="Zeng Z."/>
            <person name="Alatalo E."/>
            <person name="Sullivan J.T."/>
            <person name="Young J.P."/>
            <person name="Thomas-Oates J."/>
            <person name="Paulin L."/>
            <person name="Lindstrom K."/>
        </authorList>
    </citation>
    <scope>NUCLEOTIDE SEQUENCE [LARGE SCALE GENOMIC DNA]</scope>
    <source>
        <strain evidence="12">HAMBI 1141</strain>
    </source>
</reference>
<feature type="transmembrane region" description="Helical" evidence="8">
    <location>
        <begin position="34"/>
        <end position="51"/>
    </location>
</feature>
<dbReference type="SUPFAM" id="SSF52266">
    <property type="entry name" value="SGNH hydrolase"/>
    <property type="match status" value="1"/>
</dbReference>
<keyword evidence="2" id="KW-1003">Cell membrane</keyword>
<feature type="transmembrane region" description="Helical" evidence="8">
    <location>
        <begin position="97"/>
        <end position="115"/>
    </location>
</feature>
<dbReference type="AlphaFoldDB" id="A0A068T268"/>
<comment type="subcellular location">
    <subcellularLocation>
        <location evidence="1">Cell membrane</location>
        <topology evidence="1">Multi-pass membrane protein</topology>
    </subcellularLocation>
</comment>
<dbReference type="GO" id="GO:0016747">
    <property type="term" value="F:acyltransferase activity, transferring groups other than amino-acyl groups"/>
    <property type="evidence" value="ECO:0007669"/>
    <property type="project" value="InterPro"/>
</dbReference>
<gene>
    <name evidence="11" type="ORF">RG1141_CH01870</name>
</gene>
<keyword evidence="4 8" id="KW-0812">Transmembrane</keyword>
<dbReference type="PATRIC" id="fig|1028801.3.peg.178"/>
<evidence type="ECO:0000313" key="11">
    <source>
        <dbReference type="EMBL" id="CDN52552.1"/>
    </source>
</evidence>
<feature type="domain" description="Acyltransferase 3" evidence="9">
    <location>
        <begin position="5"/>
        <end position="326"/>
    </location>
</feature>
<evidence type="ECO:0000256" key="6">
    <source>
        <dbReference type="ARBA" id="ARBA00023136"/>
    </source>
</evidence>
<keyword evidence="6 8" id="KW-0472">Membrane</keyword>
<proteinExistence type="predicted"/>
<feature type="transmembrane region" description="Helical" evidence="8">
    <location>
        <begin position="12"/>
        <end position="28"/>
    </location>
</feature>
<feature type="domain" description="SGNH" evidence="10">
    <location>
        <begin position="415"/>
        <end position="626"/>
    </location>
</feature>
<evidence type="ECO:0000313" key="12">
    <source>
        <dbReference type="Proteomes" id="UP000028186"/>
    </source>
</evidence>
<evidence type="ECO:0000256" key="2">
    <source>
        <dbReference type="ARBA" id="ARBA00022475"/>
    </source>
</evidence>
<dbReference type="InterPro" id="IPR036514">
    <property type="entry name" value="SGNH_hydro_sf"/>
</dbReference>
<protein>
    <submittedName>
        <fullName evidence="11">Lipopolysaccharide modification acyltransferase</fullName>
    </submittedName>
</protein>
<dbReference type="PANTHER" id="PTHR23028">
    <property type="entry name" value="ACETYLTRANSFERASE"/>
    <property type="match status" value="1"/>
</dbReference>
<keyword evidence="3 11" id="KW-0808">Transferase</keyword>
<dbReference type="Pfam" id="PF19040">
    <property type="entry name" value="SGNH"/>
    <property type="match status" value="1"/>
</dbReference>
<evidence type="ECO:0000256" key="5">
    <source>
        <dbReference type="ARBA" id="ARBA00022989"/>
    </source>
</evidence>
<evidence type="ECO:0000256" key="4">
    <source>
        <dbReference type="ARBA" id="ARBA00022692"/>
    </source>
</evidence>
<feature type="transmembrane region" description="Helical" evidence="8">
    <location>
        <begin position="160"/>
        <end position="177"/>
    </location>
</feature>
<dbReference type="PANTHER" id="PTHR23028:SF53">
    <property type="entry name" value="ACYL_TRANSF_3 DOMAIN-CONTAINING PROTEIN"/>
    <property type="match status" value="1"/>
</dbReference>